<dbReference type="EMBL" id="FTOT01000004">
    <property type="protein sequence ID" value="SIS99833.1"/>
    <property type="molecule type" value="Genomic_DNA"/>
</dbReference>
<dbReference type="Pfam" id="PF05163">
    <property type="entry name" value="DinB"/>
    <property type="match status" value="1"/>
</dbReference>
<dbReference type="PANTHER" id="PTHR37302">
    <property type="entry name" value="SLR1116 PROTEIN"/>
    <property type="match status" value="1"/>
</dbReference>
<evidence type="ECO:0000313" key="4">
    <source>
        <dbReference type="EMBL" id="SIS99833.1"/>
    </source>
</evidence>
<evidence type="ECO:0000256" key="2">
    <source>
        <dbReference type="ARBA" id="ARBA00022723"/>
    </source>
</evidence>
<dbReference type="PANTHER" id="PTHR37302:SF1">
    <property type="entry name" value="PROTEIN DINB"/>
    <property type="match status" value="1"/>
</dbReference>
<keyword evidence="2 3" id="KW-0479">Metal-binding</keyword>
<name>A0A1N7NN23_9RHOB</name>
<dbReference type="SUPFAM" id="SSF109854">
    <property type="entry name" value="DinB/YfiT-like putative metalloenzymes"/>
    <property type="match status" value="1"/>
</dbReference>
<dbReference type="GO" id="GO:0046872">
    <property type="term" value="F:metal ion binding"/>
    <property type="evidence" value="ECO:0007669"/>
    <property type="project" value="UniProtKB-KW"/>
</dbReference>
<feature type="binding site" evidence="3">
    <location>
        <position position="141"/>
    </location>
    <ligand>
        <name>a divalent metal cation</name>
        <dbReference type="ChEBI" id="CHEBI:60240"/>
    </ligand>
</feature>
<keyword evidence="5" id="KW-1185">Reference proteome</keyword>
<feature type="binding site" evidence="3">
    <location>
        <position position="50"/>
    </location>
    <ligand>
        <name>a divalent metal cation</name>
        <dbReference type="ChEBI" id="CHEBI:60240"/>
    </ligand>
</feature>
<dbReference type="InterPro" id="IPR007837">
    <property type="entry name" value="DinB"/>
</dbReference>
<evidence type="ECO:0000256" key="3">
    <source>
        <dbReference type="PIRSR" id="PIRSR607837-1"/>
    </source>
</evidence>
<protein>
    <submittedName>
        <fullName evidence="4">Uncharacterized damage-inducible protein DinB (Forms a four-helix bundle)</fullName>
    </submittedName>
</protein>
<feature type="binding site" evidence="3">
    <location>
        <position position="137"/>
    </location>
    <ligand>
        <name>a divalent metal cation</name>
        <dbReference type="ChEBI" id="CHEBI:60240"/>
    </ligand>
</feature>
<evidence type="ECO:0000313" key="5">
    <source>
        <dbReference type="Proteomes" id="UP000186141"/>
    </source>
</evidence>
<dbReference type="Gene3D" id="1.20.120.450">
    <property type="entry name" value="dinb family like domain"/>
    <property type="match status" value="1"/>
</dbReference>
<dbReference type="InterPro" id="IPR034660">
    <property type="entry name" value="DinB/YfiT-like"/>
</dbReference>
<reference evidence="4 5" key="1">
    <citation type="submission" date="2017-01" db="EMBL/GenBank/DDBJ databases">
        <authorList>
            <person name="Mah S.A."/>
            <person name="Swanson W.J."/>
            <person name="Moy G.W."/>
            <person name="Vacquier V.D."/>
        </authorList>
    </citation>
    <scope>NUCLEOTIDE SEQUENCE [LARGE SCALE GENOMIC DNA]</scope>
    <source>
        <strain evidence="4 5">DSM 26375</strain>
    </source>
</reference>
<organism evidence="4 5">
    <name type="scientific">Gemmobacter megaterium</name>
    <dbReference type="NCBI Taxonomy" id="1086013"/>
    <lineage>
        <taxon>Bacteria</taxon>
        <taxon>Pseudomonadati</taxon>
        <taxon>Pseudomonadota</taxon>
        <taxon>Alphaproteobacteria</taxon>
        <taxon>Rhodobacterales</taxon>
        <taxon>Paracoccaceae</taxon>
        <taxon>Gemmobacter</taxon>
    </lineage>
</organism>
<dbReference type="RefSeq" id="WP_229740501.1">
    <property type="nucleotide sequence ID" value="NZ_BMEH01000004.1"/>
</dbReference>
<gene>
    <name evidence="4" type="ORF">SAMN05421774_1047</name>
</gene>
<evidence type="ECO:0000256" key="1">
    <source>
        <dbReference type="ARBA" id="ARBA00008635"/>
    </source>
</evidence>
<dbReference type="Proteomes" id="UP000186141">
    <property type="component" value="Unassembled WGS sequence"/>
</dbReference>
<sequence>MITPAYCVTMARYNRWQNRCILQAAEGLEPSARRKPRGAFWGSISGTLSHLLWGDLMWMSRFDGGARPVGGLASSADAHGVWEDWRRERQATDARIIGWADRLTEAELQGDLFWHSGLAGRSVTRPMALCVMHFFNHQAHHRGQVHAMLTMAGARTEDTDLFVMPDEADWM</sequence>
<dbReference type="AlphaFoldDB" id="A0A1N7NN23"/>
<proteinExistence type="inferred from homology"/>
<comment type="similarity">
    <text evidence="1">Belongs to the DinB family.</text>
</comment>
<accession>A0A1N7NN23</accession>
<dbReference type="STRING" id="1086013.SAMN05421774_1047"/>